<proteinExistence type="predicted"/>
<dbReference type="AlphaFoldDB" id="A0A3D2XBG5"/>
<dbReference type="EMBL" id="DPVV01000593">
    <property type="protein sequence ID" value="HCL04294.1"/>
    <property type="molecule type" value="Genomic_DNA"/>
</dbReference>
<protein>
    <submittedName>
        <fullName evidence="2">Uncharacterized protein</fullName>
    </submittedName>
</protein>
<comment type="caution">
    <text evidence="2">The sequence shown here is derived from an EMBL/GenBank/DDBJ whole genome shotgun (WGS) entry which is preliminary data.</text>
</comment>
<keyword evidence="1" id="KW-0175">Coiled coil</keyword>
<name>A0A3D2XBG5_9FIRM</name>
<feature type="coiled-coil region" evidence="1">
    <location>
        <begin position="263"/>
        <end position="290"/>
    </location>
</feature>
<organism evidence="2 3">
    <name type="scientific">Lachnoclostridium phytofermentans</name>
    <dbReference type="NCBI Taxonomy" id="66219"/>
    <lineage>
        <taxon>Bacteria</taxon>
        <taxon>Bacillati</taxon>
        <taxon>Bacillota</taxon>
        <taxon>Clostridia</taxon>
        <taxon>Lachnospirales</taxon>
        <taxon>Lachnospiraceae</taxon>
    </lineage>
</organism>
<feature type="coiled-coil region" evidence="1">
    <location>
        <begin position="89"/>
        <end position="155"/>
    </location>
</feature>
<gene>
    <name evidence="2" type="ORF">DHW61_18110</name>
</gene>
<evidence type="ECO:0000313" key="2">
    <source>
        <dbReference type="EMBL" id="HCL04294.1"/>
    </source>
</evidence>
<reference evidence="2 3" key="1">
    <citation type="journal article" date="2018" name="Nat. Biotechnol.">
        <title>A standardized bacterial taxonomy based on genome phylogeny substantially revises the tree of life.</title>
        <authorList>
            <person name="Parks D.H."/>
            <person name="Chuvochina M."/>
            <person name="Waite D.W."/>
            <person name="Rinke C."/>
            <person name="Skarshewski A."/>
            <person name="Chaumeil P.A."/>
            <person name="Hugenholtz P."/>
        </authorList>
    </citation>
    <scope>NUCLEOTIDE SEQUENCE [LARGE SCALE GENOMIC DNA]</scope>
    <source>
        <strain evidence="2">UBA11728</strain>
    </source>
</reference>
<accession>A0A3D2XBG5</accession>
<evidence type="ECO:0000256" key="1">
    <source>
        <dbReference type="SAM" id="Coils"/>
    </source>
</evidence>
<sequence>MTYQEACNEIMQLEQEVQVLKQRKFREEQVIEIKKKELEKYTDDLYREHYDVKQLEKNSIGTLLKKISGNYQKEYEKETKEYLAAKAKYDEFNIMIEDLHSEVSRYQNEIFRKEQEIKRKKQDLRNNYPEGMEIAQKEEELRKKLYSQKKELEEAITATHRVFELASNAMEQYKSAKSWATYDTFFKGGLVSDLIKYDKIDNAAASISQLQSATDRMNKELKDVKTAFDSNINHIDGSTRFFDIAFDNIFTDWSVRDKLSSNVDELSRYCSKVEALLASLRNEKRSIEQQILQ</sequence>
<evidence type="ECO:0000313" key="3">
    <source>
        <dbReference type="Proteomes" id="UP000262969"/>
    </source>
</evidence>
<feature type="coiled-coil region" evidence="1">
    <location>
        <begin position="3"/>
        <end position="30"/>
    </location>
</feature>
<dbReference type="Proteomes" id="UP000262969">
    <property type="component" value="Unassembled WGS sequence"/>
</dbReference>